<feature type="compositionally biased region" description="Basic residues" evidence="1">
    <location>
        <begin position="49"/>
        <end position="60"/>
    </location>
</feature>
<protein>
    <submittedName>
        <fullName evidence="2">Uncharacterized protein</fullName>
    </submittedName>
</protein>
<proteinExistence type="predicted"/>
<dbReference type="EMBL" id="CADCVP010000267">
    <property type="protein sequence ID" value="CAA9510956.1"/>
    <property type="molecule type" value="Genomic_DNA"/>
</dbReference>
<feature type="non-terminal residue" evidence="2">
    <location>
        <position position="78"/>
    </location>
</feature>
<name>A0A6J4T121_9ACTN</name>
<feature type="region of interest" description="Disordered" evidence="1">
    <location>
        <begin position="20"/>
        <end position="78"/>
    </location>
</feature>
<feature type="non-terminal residue" evidence="2">
    <location>
        <position position="1"/>
    </location>
</feature>
<reference evidence="2" key="1">
    <citation type="submission" date="2020-02" db="EMBL/GenBank/DDBJ databases">
        <authorList>
            <person name="Meier V. D."/>
        </authorList>
    </citation>
    <scope>NUCLEOTIDE SEQUENCE</scope>
    <source>
        <strain evidence="2">AVDCRST_MAG69</strain>
    </source>
</reference>
<evidence type="ECO:0000313" key="2">
    <source>
        <dbReference type="EMBL" id="CAA9510956.1"/>
    </source>
</evidence>
<accession>A0A6J4T121</accession>
<gene>
    <name evidence="2" type="ORF">AVDCRST_MAG69-2485</name>
</gene>
<organism evidence="2">
    <name type="scientific">uncultured Solirubrobacteraceae bacterium</name>
    <dbReference type="NCBI Taxonomy" id="1162706"/>
    <lineage>
        <taxon>Bacteria</taxon>
        <taxon>Bacillati</taxon>
        <taxon>Actinomycetota</taxon>
        <taxon>Thermoleophilia</taxon>
        <taxon>Solirubrobacterales</taxon>
        <taxon>Solirubrobacteraceae</taxon>
        <taxon>environmental samples</taxon>
    </lineage>
</organism>
<evidence type="ECO:0000256" key="1">
    <source>
        <dbReference type="SAM" id="MobiDB-lite"/>
    </source>
</evidence>
<dbReference type="AlphaFoldDB" id="A0A6J4T121"/>
<sequence length="78" mass="8603">WKRLTFARWWSVSPVPSRAVATWSRAPRSGRRAPTSTRSKPGSSPAVVGRRRSSRLRRSLRACSATASPIRRPSATSA</sequence>